<dbReference type="EMBL" id="JAVTTO010000006">
    <property type="protein sequence ID" value="MDT7833486.1"/>
    <property type="molecule type" value="Genomic_DNA"/>
</dbReference>
<sequence length="1101" mass="116276">MKQKNFLKLLFLLLTLTASNGFGQIASWVLTSDGNASGVHANISASAFTSTGTGTLSFGSSGAFANGWSTGAIDTGKYFEITVTPNSGFEINITDINFGERRSGTGMRDYQVRWSIDDFASDNTIATVNVPDNTSERVGDISGLNIDVADGETLKIRWYGYNAEASGGTWRINNSTLNLEGSVSASSPVVGFDSASSSVNETNGTVNTLIPITMSSHDGNQVDLSVAVTGGTAEMADYTLNTTSLSFTGDGSQNVSLDINSDAGFTDETVILTITETSSVAGLVISQATHTVTINDDESPPTIGFDSATSTENETDATFTSANIPITVSGYDGNQIDINVNVTGGTAEVGDYTFTSPTSLSFTSDSTQNITFQVNDDGDSSDETIIFTITETSSVTGLVISQATHTVTINDDELPVLPTAGTVFITEIVDSNSDFNAEYIELFNNSGDDIDLSTSKLIRANGGTNTSEYVFDFGTDETTANTDATIPAYGFIIITRGATLAEFNTEYGITLDSGVSYNGGNSSLFFGTGRRWRLQVGGTANTDDGTLIDDTDAGVGIDRDIQNIFTGVFSTSGNYNQANPGELDYLVYNGGAWVNSTALDGTTAAVDAYLYDSFTVSANSAANVIGISSGQTLTINAGVSLTANGNLTNNGTLIINSTASLLVSGSATGNITYNVNVADTNWHLISAPVEGEQYDDAWNTLNSINVSGNLLNDGVSTYDNTTDADGNWDYFQTGGAATTFNTGQGYSLLRTAAGDYGFIGTMKDDDASIAITANDIGGGGENRWTLIGNPFPSYVSIDDFLGLAANATALEDSREAIYVWNGTAYVALTTGHIHPGQGFFVNSNVASTSVAINENMLSHQTGITFYRNASTDSSIELTLSDGQSTKMTEIKYSDGKTTGLDPRFDIGTFTGTSNSFHVYSHLISNSQGVDFMRQTLPNSNHENLIVPIGVNADNGTEITFTANALNIPNGLNVFIEDRDLGIYTQLDVANAAYTVTLGSDLNGIGRFYLHTNTQSALSTTSFDLSTVSIYKTSNTNLRIVGLQNGNASLSIFDILGKQVLQSSFEASSLHDITLPNVKTGVYIIRLSTDNGTLNKKIILNN</sequence>
<dbReference type="Gene3D" id="2.60.40.2030">
    <property type="match status" value="2"/>
</dbReference>
<dbReference type="Proteomes" id="UP001257277">
    <property type="component" value="Unassembled WGS sequence"/>
</dbReference>
<keyword evidence="1 2" id="KW-0732">Signal</keyword>
<organism evidence="5 6">
    <name type="scientific">Asprobacillus argus</name>
    <dbReference type="NCBI Taxonomy" id="3076534"/>
    <lineage>
        <taxon>Bacteria</taxon>
        <taxon>Pseudomonadati</taxon>
        <taxon>Bacteroidota</taxon>
        <taxon>Flavobacteriia</taxon>
        <taxon>Flavobacteriales</taxon>
        <taxon>Flavobacteriaceae</taxon>
        <taxon>Asprobacillus</taxon>
    </lineage>
</organism>
<gene>
    <name evidence="5" type="ORF">RQM59_13955</name>
</gene>
<reference evidence="5 6" key="1">
    <citation type="submission" date="2023-09" db="EMBL/GenBank/DDBJ databases">
        <title>Novel taxa isolated from Blanes Bay.</title>
        <authorList>
            <person name="Rey-Velasco X."/>
            <person name="Lucena T."/>
        </authorList>
    </citation>
    <scope>NUCLEOTIDE SEQUENCE [LARGE SCALE GENOMIC DNA]</scope>
    <source>
        <strain evidence="5 6">S356</strain>
    </source>
</reference>
<feature type="domain" description="LTD" evidence="3">
    <location>
        <begin position="419"/>
        <end position="510"/>
    </location>
</feature>
<feature type="signal peptide" evidence="2">
    <location>
        <begin position="1"/>
        <end position="23"/>
    </location>
</feature>
<dbReference type="InterPro" id="IPR026444">
    <property type="entry name" value="Secre_tail"/>
</dbReference>
<evidence type="ECO:0000313" key="6">
    <source>
        <dbReference type="Proteomes" id="UP001257277"/>
    </source>
</evidence>
<dbReference type="Pfam" id="PF00932">
    <property type="entry name" value="LTD"/>
    <property type="match status" value="1"/>
</dbReference>
<dbReference type="SUPFAM" id="SSF141072">
    <property type="entry name" value="CalX-like"/>
    <property type="match status" value="2"/>
</dbReference>
<dbReference type="InterPro" id="IPR001322">
    <property type="entry name" value="Lamin_tail_dom"/>
</dbReference>
<evidence type="ECO:0000313" key="5">
    <source>
        <dbReference type="EMBL" id="MDT7833486.1"/>
    </source>
</evidence>
<name>A0ABU3LIE9_9FLAO</name>
<accession>A0ABU3LIE9</accession>
<dbReference type="InterPro" id="IPR038081">
    <property type="entry name" value="CalX-like_sf"/>
</dbReference>
<feature type="chain" id="PRO_5046432826" evidence="2">
    <location>
        <begin position="24"/>
        <end position="1101"/>
    </location>
</feature>
<evidence type="ECO:0000259" key="4">
    <source>
        <dbReference type="Pfam" id="PF18962"/>
    </source>
</evidence>
<comment type="caution">
    <text evidence="5">The sequence shown here is derived from an EMBL/GenBank/DDBJ whole genome shotgun (WGS) entry which is preliminary data.</text>
</comment>
<feature type="domain" description="Secretion system C-terminal sorting" evidence="4">
    <location>
        <begin position="1043"/>
        <end position="1098"/>
    </location>
</feature>
<protein>
    <submittedName>
        <fullName evidence="5">T9SS type A sorting domain-containing protein</fullName>
    </submittedName>
</protein>
<evidence type="ECO:0000259" key="3">
    <source>
        <dbReference type="Pfam" id="PF00932"/>
    </source>
</evidence>
<keyword evidence="6" id="KW-1185">Reference proteome</keyword>
<dbReference type="RefSeq" id="WP_349242739.1">
    <property type="nucleotide sequence ID" value="NZ_JAVTTO010000006.1"/>
</dbReference>
<evidence type="ECO:0000256" key="2">
    <source>
        <dbReference type="SAM" id="SignalP"/>
    </source>
</evidence>
<dbReference type="Pfam" id="PF18962">
    <property type="entry name" value="Por_Secre_tail"/>
    <property type="match status" value="1"/>
</dbReference>
<dbReference type="InterPro" id="IPR036415">
    <property type="entry name" value="Lamin_tail_dom_sf"/>
</dbReference>
<dbReference type="SUPFAM" id="SSF74853">
    <property type="entry name" value="Lamin A/C globular tail domain"/>
    <property type="match status" value="1"/>
</dbReference>
<proteinExistence type="predicted"/>
<evidence type="ECO:0000256" key="1">
    <source>
        <dbReference type="ARBA" id="ARBA00022729"/>
    </source>
</evidence>
<dbReference type="NCBIfam" id="TIGR04183">
    <property type="entry name" value="Por_Secre_tail"/>
    <property type="match status" value="1"/>
</dbReference>